<evidence type="ECO:0000256" key="1">
    <source>
        <dbReference type="ARBA" id="ARBA00001947"/>
    </source>
</evidence>
<keyword evidence="4 6" id="KW-0862">Zinc</keyword>
<reference evidence="10" key="1">
    <citation type="submission" date="2015-03" db="EMBL/GenBank/DDBJ databases">
        <authorList>
            <consortium name="Pathogen Informatics"/>
        </authorList>
    </citation>
    <scope>NUCLEOTIDE SEQUENCE [LARGE SCALE GENOMIC DNA]</scope>
    <source>
        <strain evidence="10">NCTC11134</strain>
    </source>
</reference>
<dbReference type="Proteomes" id="UP000057820">
    <property type="component" value="Chromosome 1"/>
</dbReference>
<dbReference type="InterPro" id="IPR011032">
    <property type="entry name" value="GroES-like_sf"/>
</dbReference>
<dbReference type="KEGG" id="nfr:ERS450000_00990"/>
<dbReference type="Pfam" id="PF08240">
    <property type="entry name" value="ADH_N"/>
    <property type="match status" value="1"/>
</dbReference>
<evidence type="ECO:0000313" key="10">
    <source>
        <dbReference type="Proteomes" id="UP000057820"/>
    </source>
</evidence>
<dbReference type="PANTHER" id="PTHR43161:SF23">
    <property type="entry name" value="(R,R)-BUTANEDIOL DEHYDROGENASE-RELATED"/>
    <property type="match status" value="1"/>
</dbReference>
<comment type="cofactor">
    <cofactor evidence="1 6">
        <name>Zn(2+)</name>
        <dbReference type="ChEBI" id="CHEBI:29105"/>
    </cofactor>
</comment>
<dbReference type="EC" id="1.1.1.14" evidence="9"/>
<dbReference type="InterPro" id="IPR013149">
    <property type="entry name" value="ADH-like_C"/>
</dbReference>
<feature type="domain" description="Alcohol dehydrogenase-like N-terminal" evidence="8">
    <location>
        <begin position="23"/>
        <end position="143"/>
    </location>
</feature>
<dbReference type="EMBL" id="LN868938">
    <property type="protein sequence ID" value="CRY74829.1"/>
    <property type="molecule type" value="Genomic_DNA"/>
</dbReference>
<evidence type="ECO:0000256" key="3">
    <source>
        <dbReference type="ARBA" id="ARBA00022723"/>
    </source>
</evidence>
<feature type="domain" description="Alcohol dehydrogenase-like C-terminal" evidence="7">
    <location>
        <begin position="181"/>
        <end position="308"/>
    </location>
</feature>
<evidence type="ECO:0000313" key="9">
    <source>
        <dbReference type="EMBL" id="CRY74829.1"/>
    </source>
</evidence>
<dbReference type="RefSeq" id="WP_060590797.1">
    <property type="nucleotide sequence ID" value="NZ_CAACYE020000001.1"/>
</dbReference>
<organism evidence="9 10">
    <name type="scientific">Nocardia farcinica</name>
    <dbReference type="NCBI Taxonomy" id="37329"/>
    <lineage>
        <taxon>Bacteria</taxon>
        <taxon>Bacillati</taxon>
        <taxon>Actinomycetota</taxon>
        <taxon>Actinomycetes</taxon>
        <taxon>Mycobacteriales</taxon>
        <taxon>Nocardiaceae</taxon>
        <taxon>Nocardia</taxon>
    </lineage>
</organism>
<evidence type="ECO:0000259" key="7">
    <source>
        <dbReference type="Pfam" id="PF00107"/>
    </source>
</evidence>
<dbReference type="InterPro" id="IPR002328">
    <property type="entry name" value="ADH_Zn_CS"/>
</dbReference>
<keyword evidence="5 9" id="KW-0560">Oxidoreductase</keyword>
<gene>
    <name evidence="9" type="primary">gutB_1</name>
    <name evidence="9" type="ORF">ERS450000_00990</name>
</gene>
<dbReference type="PROSITE" id="PS00059">
    <property type="entry name" value="ADH_ZINC"/>
    <property type="match status" value="1"/>
</dbReference>
<dbReference type="GO" id="GO:0003939">
    <property type="term" value="F:L-iditol 2-dehydrogenase (NAD+) activity"/>
    <property type="evidence" value="ECO:0007669"/>
    <property type="project" value="UniProtKB-EC"/>
</dbReference>
<evidence type="ECO:0000256" key="5">
    <source>
        <dbReference type="ARBA" id="ARBA00023002"/>
    </source>
</evidence>
<protein>
    <submittedName>
        <fullName evidence="9">Sorbitol dehydrogenase</fullName>
        <ecNumber evidence="9">1.1.1.14</ecNumber>
    </submittedName>
</protein>
<dbReference type="Gene3D" id="3.90.180.10">
    <property type="entry name" value="Medium-chain alcohol dehydrogenases, catalytic domain"/>
    <property type="match status" value="1"/>
</dbReference>
<dbReference type="CDD" id="cd08233">
    <property type="entry name" value="butanediol_DH_like"/>
    <property type="match status" value="1"/>
</dbReference>
<dbReference type="InterPro" id="IPR013154">
    <property type="entry name" value="ADH-like_N"/>
</dbReference>
<dbReference type="InterPro" id="IPR036291">
    <property type="entry name" value="NAD(P)-bd_dom_sf"/>
</dbReference>
<comment type="similarity">
    <text evidence="2 6">Belongs to the zinc-containing alcohol dehydrogenase family.</text>
</comment>
<dbReference type="Pfam" id="PF00107">
    <property type="entry name" value="ADH_zinc_N"/>
    <property type="match status" value="1"/>
</dbReference>
<keyword evidence="3 6" id="KW-0479">Metal-binding</keyword>
<dbReference type="Gene3D" id="3.40.50.720">
    <property type="entry name" value="NAD(P)-binding Rossmann-like Domain"/>
    <property type="match status" value="1"/>
</dbReference>
<dbReference type="AlphaFoldDB" id="A0A0H5NHU6"/>
<evidence type="ECO:0000256" key="2">
    <source>
        <dbReference type="ARBA" id="ARBA00008072"/>
    </source>
</evidence>
<evidence type="ECO:0000256" key="6">
    <source>
        <dbReference type="RuleBase" id="RU361277"/>
    </source>
</evidence>
<evidence type="ECO:0000259" key="8">
    <source>
        <dbReference type="Pfam" id="PF08240"/>
    </source>
</evidence>
<dbReference type="GO" id="GO:0000721">
    <property type="term" value="F:(R,R)-butanediol dehydrogenase activity"/>
    <property type="evidence" value="ECO:0007669"/>
    <property type="project" value="TreeGrafter"/>
</dbReference>
<name>A0A0H5NHU6_NOCFR</name>
<dbReference type="GO" id="GO:0005737">
    <property type="term" value="C:cytoplasm"/>
    <property type="evidence" value="ECO:0007669"/>
    <property type="project" value="TreeGrafter"/>
</dbReference>
<dbReference type="PANTHER" id="PTHR43161">
    <property type="entry name" value="SORBITOL DEHYDROGENASE"/>
    <property type="match status" value="1"/>
</dbReference>
<sequence>MRAAVYYGPNKVDVVDVPEPEPGPGEVKLRVGFNGICGTDLHEYYAGPIFVPTEPHPLTHRQLPLVLGHEFSGTVTEVGSGVTGIEPGDRVAVEPLYTCGHCGPCRAGTYNICRRIGFHGLMSDGGMAEYTVVPAHMIHRLPDSVPLELGALVEPMSVAYHAATLGDPKPEDTAMVFGAGPIGIGLWFALRAKGLDDIYVVEPSPTRRAAIEALGATTLDPTAIDVPAFIDNATDGAGADATYDAAGVQPAVETALACLGARRPLISVAIYEKPLTTPLQRLVMNESRIQGSLCYTSADYRAVIDLMAQGRYDATGWVETIALEQVIDEGFEALHAGTKMKVLVDPAEVAA</sequence>
<evidence type="ECO:0000256" key="4">
    <source>
        <dbReference type="ARBA" id="ARBA00022833"/>
    </source>
</evidence>
<dbReference type="SUPFAM" id="SSF51735">
    <property type="entry name" value="NAD(P)-binding Rossmann-fold domains"/>
    <property type="match status" value="1"/>
</dbReference>
<proteinExistence type="inferred from homology"/>
<accession>A0A0H5NHU6</accession>
<dbReference type="GO" id="GO:0034079">
    <property type="term" value="P:butanediol biosynthetic process"/>
    <property type="evidence" value="ECO:0007669"/>
    <property type="project" value="TreeGrafter"/>
</dbReference>
<dbReference type="GO" id="GO:0008270">
    <property type="term" value="F:zinc ion binding"/>
    <property type="evidence" value="ECO:0007669"/>
    <property type="project" value="InterPro"/>
</dbReference>
<dbReference type="SUPFAM" id="SSF50129">
    <property type="entry name" value="GroES-like"/>
    <property type="match status" value="1"/>
</dbReference>